<dbReference type="RefSeq" id="XP_017881006.1">
    <property type="nucleotide sequence ID" value="XM_018025517.2"/>
</dbReference>
<feature type="domain" description="Amine oxidase" evidence="1">
    <location>
        <begin position="92"/>
        <end position="129"/>
    </location>
</feature>
<dbReference type="Proteomes" id="UP000694925">
    <property type="component" value="Unplaced"/>
</dbReference>
<dbReference type="InterPro" id="IPR036188">
    <property type="entry name" value="FAD/NAD-bd_sf"/>
</dbReference>
<dbReference type="GO" id="GO:0016491">
    <property type="term" value="F:oxidoreductase activity"/>
    <property type="evidence" value="ECO:0007669"/>
    <property type="project" value="InterPro"/>
</dbReference>
<gene>
    <name evidence="3" type="primary">LOC108625466</name>
</gene>
<name>A0AAJ7N769_9HYME</name>
<dbReference type="Pfam" id="PF01593">
    <property type="entry name" value="Amino_oxidase"/>
    <property type="match status" value="1"/>
</dbReference>
<evidence type="ECO:0000313" key="2">
    <source>
        <dbReference type="Proteomes" id="UP000694925"/>
    </source>
</evidence>
<sequence>MINPIRYKEHFKKIPELNKTLQDQFLRQYNLMEMSLDPADTWFDIEMSSKLQNTEDAGDLLINWKERGYGTILDILMKKFPNPEEELPVLNKTMLNVEVTKVDYSNEDGTVKVITNDGKEHTADHVIMTRLGWILFLY</sequence>
<dbReference type="InterPro" id="IPR002937">
    <property type="entry name" value="Amino_oxidase"/>
</dbReference>
<evidence type="ECO:0000259" key="1">
    <source>
        <dbReference type="Pfam" id="PF01593"/>
    </source>
</evidence>
<dbReference type="GeneID" id="108625466"/>
<evidence type="ECO:0000313" key="3">
    <source>
        <dbReference type="RefSeq" id="XP_017881006.1"/>
    </source>
</evidence>
<proteinExistence type="predicted"/>
<dbReference type="KEGG" id="ccal:108625466"/>
<dbReference type="Gene3D" id="3.50.50.60">
    <property type="entry name" value="FAD/NAD(P)-binding domain"/>
    <property type="match status" value="1"/>
</dbReference>
<organism evidence="2 3">
    <name type="scientific">Ceratina calcarata</name>
    <dbReference type="NCBI Taxonomy" id="156304"/>
    <lineage>
        <taxon>Eukaryota</taxon>
        <taxon>Metazoa</taxon>
        <taxon>Ecdysozoa</taxon>
        <taxon>Arthropoda</taxon>
        <taxon>Hexapoda</taxon>
        <taxon>Insecta</taxon>
        <taxon>Pterygota</taxon>
        <taxon>Neoptera</taxon>
        <taxon>Endopterygota</taxon>
        <taxon>Hymenoptera</taxon>
        <taxon>Apocrita</taxon>
        <taxon>Aculeata</taxon>
        <taxon>Apoidea</taxon>
        <taxon>Anthophila</taxon>
        <taxon>Apidae</taxon>
        <taxon>Ceratina</taxon>
        <taxon>Zadontomerus</taxon>
    </lineage>
</organism>
<keyword evidence="2" id="KW-1185">Reference proteome</keyword>
<reference evidence="3" key="1">
    <citation type="submission" date="2025-08" db="UniProtKB">
        <authorList>
            <consortium name="RefSeq"/>
        </authorList>
    </citation>
    <scope>IDENTIFICATION</scope>
    <source>
        <tissue evidence="3">Whole body</tissue>
    </source>
</reference>
<dbReference type="Gene3D" id="3.90.660.10">
    <property type="match status" value="1"/>
</dbReference>
<accession>A0AAJ7N769</accession>
<dbReference type="SUPFAM" id="SSF51905">
    <property type="entry name" value="FAD/NAD(P)-binding domain"/>
    <property type="match status" value="1"/>
</dbReference>
<protein>
    <submittedName>
        <fullName evidence="3">Uncharacterized protein LOC108625466</fullName>
    </submittedName>
</protein>
<dbReference type="AlphaFoldDB" id="A0AAJ7N769"/>